<dbReference type="RefSeq" id="WP_347301459.1">
    <property type="nucleotide sequence ID" value="NZ_CP142435.1"/>
</dbReference>
<organism evidence="2">
    <name type="scientific">Dolosigranulum savutiense</name>
    <dbReference type="NCBI Taxonomy" id="3110288"/>
    <lineage>
        <taxon>Bacteria</taxon>
        <taxon>Bacillati</taxon>
        <taxon>Bacillota</taxon>
        <taxon>Bacilli</taxon>
        <taxon>Lactobacillales</taxon>
        <taxon>Carnobacteriaceae</taxon>
        <taxon>Dolosigranulum</taxon>
    </lineage>
</organism>
<reference evidence="2" key="1">
    <citation type="submission" date="2023-12" db="EMBL/GenBank/DDBJ databases">
        <title>Dolosigranulum savutii sp. nov. isolated from human upper respiratory samples collected in Botswana.</title>
        <authorList>
            <person name="Kelly M.S."/>
        </authorList>
    </citation>
    <scope>NUCLEOTIDE SEQUENCE</scope>
    <source>
        <strain evidence="2">MSK294</strain>
    </source>
</reference>
<keyword evidence="1" id="KW-1133">Transmembrane helix</keyword>
<evidence type="ECO:0000256" key="1">
    <source>
        <dbReference type="SAM" id="Phobius"/>
    </source>
</evidence>
<name>A0AB74U3W8_9LACT</name>
<proteinExistence type="predicted"/>
<dbReference type="KEGG" id="dst:VUQ06_00520"/>
<feature type="transmembrane region" description="Helical" evidence="1">
    <location>
        <begin position="73"/>
        <end position="104"/>
    </location>
</feature>
<protein>
    <submittedName>
        <fullName evidence="2">Uncharacterized protein</fullName>
    </submittedName>
</protein>
<feature type="transmembrane region" description="Helical" evidence="1">
    <location>
        <begin position="32"/>
        <end position="53"/>
    </location>
</feature>
<evidence type="ECO:0000313" key="2">
    <source>
        <dbReference type="EMBL" id="XBC49736.1"/>
    </source>
</evidence>
<sequence>MYSYYTGIVGVLVMGLSMLTSTHLAERFITEFPYLFWGGHVIYLLIVLSLITKTWFNWEDYGQLTRSDFYRSLIFYIVLYILGWSGVAYSGPFALVIGIVDVYITRRRAGLIK</sequence>
<dbReference type="EMBL" id="CP142435">
    <property type="protein sequence ID" value="XBC49736.1"/>
    <property type="molecule type" value="Genomic_DNA"/>
</dbReference>
<gene>
    <name evidence="2" type="ORF">VUQ06_00520</name>
</gene>
<keyword evidence="1" id="KW-0812">Transmembrane</keyword>
<accession>A0AB74U3W8</accession>
<keyword evidence="1" id="KW-0472">Membrane</keyword>
<feature type="transmembrane region" description="Helical" evidence="1">
    <location>
        <begin position="6"/>
        <end position="25"/>
    </location>
</feature>
<dbReference type="AlphaFoldDB" id="A0AB74U3W8"/>